<reference evidence="1 2" key="1">
    <citation type="submission" date="2019-07" db="EMBL/GenBank/DDBJ databases">
        <authorList>
            <person name="Stoner T.H."/>
            <person name="Garlena R.A."/>
            <person name="Russell D.A."/>
            <person name="Pope W.H."/>
            <person name="Jacobs-Sera D."/>
            <person name="Hatfull G.F."/>
        </authorList>
    </citation>
    <scope>NUCLEOTIDE SEQUENCE [LARGE SCALE GENOMIC DNA]</scope>
</reference>
<dbReference type="KEGG" id="vg:63209968"/>
<dbReference type="Pfam" id="PF23140">
    <property type="entry name" value="Gp80"/>
    <property type="match status" value="1"/>
</dbReference>
<sequence>MAFTTGAKNDAVNATVTGYTWISLHTGDPGTTGANEASGGSYARKQTTWPTSTVGVSLGSKVSFTNLIAAGYTHYGVWSAASGGTFRFGNPLSPGVTLNGPGGIDVTPKCEFP</sequence>
<protein>
    <recommendedName>
        <fullName evidence="3">Minor tail protein</fullName>
    </recommendedName>
</protein>
<dbReference type="Proteomes" id="UP000327317">
    <property type="component" value="Segment"/>
</dbReference>
<dbReference type="EMBL" id="MN234187">
    <property type="protein sequence ID" value="QFG10255.1"/>
    <property type="molecule type" value="Genomic_DNA"/>
</dbReference>
<evidence type="ECO:0008006" key="3">
    <source>
        <dbReference type="Google" id="ProtNLM"/>
    </source>
</evidence>
<name>A0A5J6THS0_9CAUD</name>
<dbReference type="InterPro" id="IPR056908">
    <property type="entry name" value="Gp80-like"/>
</dbReference>
<dbReference type="GeneID" id="63209968"/>
<accession>A0A5J6THS0</accession>
<gene>
    <name evidence="1" type="primary">23</name>
    <name evidence="1" type="ORF">SEA_DYOEDAFOS_23</name>
</gene>
<keyword evidence="2" id="KW-1185">Reference proteome</keyword>
<dbReference type="RefSeq" id="YP_010013371.1">
    <property type="nucleotide sequence ID" value="NC_053511.1"/>
</dbReference>
<proteinExistence type="predicted"/>
<evidence type="ECO:0000313" key="2">
    <source>
        <dbReference type="Proteomes" id="UP000327317"/>
    </source>
</evidence>
<organism evidence="1 2">
    <name type="scientific">Mycobacterium phage DyoEdafos</name>
    <dbReference type="NCBI Taxonomy" id="2599860"/>
    <lineage>
        <taxon>Viruses</taxon>
        <taxon>Duplodnaviria</taxon>
        <taxon>Heunggongvirae</taxon>
        <taxon>Uroviricota</taxon>
        <taxon>Caudoviricetes</taxon>
        <taxon>Vilmaviridae</taxon>
        <taxon>Lclasvirinae</taxon>
        <taxon>Bromdenvirus</taxon>
        <taxon>Bromdenvirus dyoedafos</taxon>
    </lineage>
</organism>
<evidence type="ECO:0000313" key="1">
    <source>
        <dbReference type="EMBL" id="QFG10255.1"/>
    </source>
</evidence>